<dbReference type="AlphaFoldDB" id="A0A151NJL8"/>
<keyword evidence="3" id="KW-0963">Cytoplasm</keyword>
<proteinExistence type="predicted"/>
<keyword evidence="5" id="KW-0966">Cell projection</keyword>
<keyword evidence="8" id="KW-1185">Reference proteome</keyword>
<organism evidence="7 8">
    <name type="scientific">Alligator mississippiensis</name>
    <name type="common">American alligator</name>
    <dbReference type="NCBI Taxonomy" id="8496"/>
    <lineage>
        <taxon>Eukaryota</taxon>
        <taxon>Metazoa</taxon>
        <taxon>Chordata</taxon>
        <taxon>Craniata</taxon>
        <taxon>Vertebrata</taxon>
        <taxon>Euteleostomi</taxon>
        <taxon>Archelosauria</taxon>
        <taxon>Archosauria</taxon>
        <taxon>Crocodylia</taxon>
        <taxon>Alligatoridae</taxon>
        <taxon>Alligatorinae</taxon>
        <taxon>Alligator</taxon>
    </lineage>
</organism>
<evidence type="ECO:0000259" key="6">
    <source>
        <dbReference type="PROSITE" id="PS51665"/>
    </source>
</evidence>
<reference evidence="7 8" key="1">
    <citation type="journal article" date="2012" name="Genome Biol.">
        <title>Sequencing three crocodilian genomes to illuminate the evolution of archosaurs and amniotes.</title>
        <authorList>
            <person name="St John J.A."/>
            <person name="Braun E.L."/>
            <person name="Isberg S.R."/>
            <person name="Miles L.G."/>
            <person name="Chong A.Y."/>
            <person name="Gongora J."/>
            <person name="Dalzell P."/>
            <person name="Moran C."/>
            <person name="Bed'hom B."/>
            <person name="Abzhanov A."/>
            <person name="Burgess S.C."/>
            <person name="Cooksey A.M."/>
            <person name="Castoe T.A."/>
            <person name="Crawford N.G."/>
            <person name="Densmore L.D."/>
            <person name="Drew J.C."/>
            <person name="Edwards S.V."/>
            <person name="Faircloth B.C."/>
            <person name="Fujita M.K."/>
            <person name="Greenwold M.J."/>
            <person name="Hoffmann F.G."/>
            <person name="Howard J.M."/>
            <person name="Iguchi T."/>
            <person name="Janes D.E."/>
            <person name="Khan S.Y."/>
            <person name="Kohno S."/>
            <person name="de Koning A.J."/>
            <person name="Lance S.L."/>
            <person name="McCarthy F.M."/>
            <person name="McCormack J.E."/>
            <person name="Merchant M.E."/>
            <person name="Peterson D.G."/>
            <person name="Pollock D.D."/>
            <person name="Pourmand N."/>
            <person name="Raney B.J."/>
            <person name="Roessler K.A."/>
            <person name="Sanford J.R."/>
            <person name="Sawyer R.H."/>
            <person name="Schmidt C.J."/>
            <person name="Triplett E.W."/>
            <person name="Tuberville T.D."/>
            <person name="Venegas-Anaya M."/>
            <person name="Howard J.T."/>
            <person name="Jarvis E.D."/>
            <person name="Guillette L.J.Jr."/>
            <person name="Glenn T.C."/>
            <person name="Green R.E."/>
            <person name="Ray D.A."/>
        </authorList>
    </citation>
    <scope>NUCLEOTIDE SEQUENCE [LARGE SCALE GENOMIC DNA]</scope>
    <source>
        <strain evidence="7">KSC_2009_1</strain>
    </source>
</reference>
<name>A0A151NJL8_ALLMI</name>
<dbReference type="Pfam" id="PF13864">
    <property type="entry name" value="Enkurin"/>
    <property type="match status" value="1"/>
</dbReference>
<evidence type="ECO:0000313" key="8">
    <source>
        <dbReference type="Proteomes" id="UP000050525"/>
    </source>
</evidence>
<dbReference type="eggNOG" id="ENOG502QU1P">
    <property type="taxonomic scope" value="Eukaryota"/>
</dbReference>
<dbReference type="PANTHER" id="PTHR21490:SF2">
    <property type="entry name" value="ENKURIN DOMAIN-CONTAINING PROTEIN 1"/>
    <property type="match status" value="1"/>
</dbReference>
<comment type="caution">
    <text evidence="7">The sequence shown here is derived from an EMBL/GenBank/DDBJ whole genome shotgun (WGS) entry which is preliminary data.</text>
</comment>
<accession>A0A151NJL8</accession>
<evidence type="ECO:0000256" key="4">
    <source>
        <dbReference type="ARBA" id="ARBA00023212"/>
    </source>
</evidence>
<dbReference type="InterPro" id="IPR052102">
    <property type="entry name" value="Enkurin_domain-protein"/>
</dbReference>
<dbReference type="Proteomes" id="UP000050525">
    <property type="component" value="Unassembled WGS sequence"/>
</dbReference>
<dbReference type="GO" id="GO:0005881">
    <property type="term" value="C:cytoplasmic microtubule"/>
    <property type="evidence" value="ECO:0007669"/>
    <property type="project" value="TreeGrafter"/>
</dbReference>
<feature type="domain" description="Enkurin" evidence="6">
    <location>
        <begin position="315"/>
        <end position="407"/>
    </location>
</feature>
<sequence length="444" mass="49909">MPHFCFVARAKAQAEAAKLGQEGHTYILTLSLNSSRAKAKMCEGPSRITGPIPPDPTLLRDYYKCPLSARGRLEGNALKLDFVSDPLASDPSLYPTCYSARPAQPAPRIRPSGEDILAKGQKGTVGVLLQLEGIFLDKESPPKRKESKNYEKENVRRIREIQKKCKEKELAREHSRPQPVKALWKSQKYENVGSKVKAKIQENSPPPNPESQKFLRAYSRCGSGIQPRRSLSPSPSKTRAVMGTEAPGAQSMDTQIQVEGTSIDFVSHNAQNAKRAQMRRSRSLQSLTEVLEQKRREQEEYNSKQKGHVPRYLLQRKDLWRRETEERLRNLPDPDLPPGHTMMPESQRLETLGNLKQTQAQLTKDLVMLPVRADTLGVQRRRSELEKKLSQIEEALKIFSRPKVFIKLDSPCPGESKTGLGSWAHAAHPDPSAFLLSPAHASYC</sequence>
<evidence type="ECO:0000313" key="7">
    <source>
        <dbReference type="EMBL" id="KYO36986.1"/>
    </source>
</evidence>
<gene>
    <name evidence="7" type="primary">ENKD1</name>
    <name evidence="7" type="ORF">Y1Q_0000861</name>
</gene>
<evidence type="ECO:0000256" key="1">
    <source>
        <dbReference type="ARBA" id="ARBA00004138"/>
    </source>
</evidence>
<evidence type="ECO:0000256" key="3">
    <source>
        <dbReference type="ARBA" id="ARBA00022490"/>
    </source>
</evidence>
<evidence type="ECO:0000256" key="5">
    <source>
        <dbReference type="ARBA" id="ARBA00023273"/>
    </source>
</evidence>
<dbReference type="EMBL" id="AKHW03002899">
    <property type="protein sequence ID" value="KYO36986.1"/>
    <property type="molecule type" value="Genomic_DNA"/>
</dbReference>
<evidence type="ECO:0000256" key="2">
    <source>
        <dbReference type="ARBA" id="ARBA00004245"/>
    </source>
</evidence>
<protein>
    <submittedName>
        <fullName evidence="7">Enkurin domain-containing protein 1 isoform A</fullName>
    </submittedName>
</protein>
<keyword evidence="4" id="KW-0206">Cytoskeleton</keyword>
<dbReference type="PROSITE" id="PS51665">
    <property type="entry name" value="ENKURIN"/>
    <property type="match status" value="1"/>
</dbReference>
<dbReference type="GO" id="GO:0005929">
    <property type="term" value="C:cilium"/>
    <property type="evidence" value="ECO:0007669"/>
    <property type="project" value="UniProtKB-SubCell"/>
</dbReference>
<dbReference type="InterPro" id="IPR027012">
    <property type="entry name" value="Enkurin_dom"/>
</dbReference>
<comment type="subcellular location">
    <subcellularLocation>
        <location evidence="1">Cell projection</location>
        <location evidence="1">Cilium</location>
    </subcellularLocation>
    <subcellularLocation>
        <location evidence="2">Cytoplasm</location>
        <location evidence="2">Cytoskeleton</location>
    </subcellularLocation>
</comment>
<dbReference type="PANTHER" id="PTHR21490">
    <property type="entry name" value="ENKURIN-RELATED"/>
    <property type="match status" value="1"/>
</dbReference>